<evidence type="ECO:0000256" key="3">
    <source>
        <dbReference type="ARBA" id="ARBA00022989"/>
    </source>
</evidence>
<evidence type="ECO:0000256" key="2">
    <source>
        <dbReference type="ARBA" id="ARBA00022692"/>
    </source>
</evidence>
<dbReference type="EMBL" id="JAWPEI010000005">
    <property type="protein sequence ID" value="KAK4727169.1"/>
    <property type="molecule type" value="Genomic_DNA"/>
</dbReference>
<dbReference type="GO" id="GO:0016020">
    <property type="term" value="C:membrane"/>
    <property type="evidence" value="ECO:0007669"/>
    <property type="project" value="UniProtKB-SubCell"/>
</dbReference>
<comment type="subcellular location">
    <subcellularLocation>
        <location evidence="1">Membrane</location>
        <topology evidence="1">Multi-pass membrane protein</topology>
    </subcellularLocation>
</comment>
<comment type="caution">
    <text evidence="6">The sequence shown here is derived from an EMBL/GenBank/DDBJ whole genome shotgun (WGS) entry which is preliminary data.</text>
</comment>
<dbReference type="PANTHER" id="PTHR43184">
    <property type="entry name" value="MAJOR FACILITATOR SUPERFAMILY TRANSPORTER 16, ISOFORM B"/>
    <property type="match status" value="1"/>
</dbReference>
<keyword evidence="3" id="KW-1133">Transmembrane helix</keyword>
<comment type="similarity">
    <text evidence="5">Belongs to the major facilitator superfamily. Phosphate:H(+) symporter (TC 2.A.1.9) family.</text>
</comment>
<evidence type="ECO:0000256" key="4">
    <source>
        <dbReference type="ARBA" id="ARBA00023136"/>
    </source>
</evidence>
<dbReference type="PANTHER" id="PTHR43184:SF16">
    <property type="entry name" value="MAJOR FACILITATOR SUPERFAMILY (MFS) PROFILE DOMAIN-CONTAINING PROTEIN"/>
    <property type="match status" value="1"/>
</dbReference>
<proteinExistence type="inferred from homology"/>
<evidence type="ECO:0000256" key="5">
    <source>
        <dbReference type="ARBA" id="ARBA00044504"/>
    </source>
</evidence>
<evidence type="ECO:0000313" key="6">
    <source>
        <dbReference type="EMBL" id="KAK4727169.1"/>
    </source>
</evidence>
<sequence>MYISGHVGYRMDSIFFSTVETLGIGLFTTLFRLGYWATVHSSYYYLTIQMVAGLFQPTGCPSVNAHTSIGNLTGYLVASILLKYGWSRSMIVPGILIAFRKEDEELNKPLSRSKREEESAVGFREAWRIPGVAPFVFCIFLESGNLSTLFDVKGVVGGILTAASFMYCVIPAPCLFRSYGHISVTINIILIIA</sequence>
<evidence type="ECO:0000313" key="7">
    <source>
        <dbReference type="Proteomes" id="UP001311915"/>
    </source>
</evidence>
<keyword evidence="7" id="KW-1185">Reference proteome</keyword>
<evidence type="ECO:0000256" key="1">
    <source>
        <dbReference type="ARBA" id="ARBA00004141"/>
    </source>
</evidence>
<dbReference type="SUPFAM" id="SSF103473">
    <property type="entry name" value="MFS general substrate transporter"/>
    <property type="match status" value="1"/>
</dbReference>
<name>A0AAV9LQ38_9SOLN</name>
<organism evidence="6 7">
    <name type="scientific">Solanum pinnatisectum</name>
    <name type="common">tansyleaf nightshade</name>
    <dbReference type="NCBI Taxonomy" id="50273"/>
    <lineage>
        <taxon>Eukaryota</taxon>
        <taxon>Viridiplantae</taxon>
        <taxon>Streptophyta</taxon>
        <taxon>Embryophyta</taxon>
        <taxon>Tracheophyta</taxon>
        <taxon>Spermatophyta</taxon>
        <taxon>Magnoliopsida</taxon>
        <taxon>eudicotyledons</taxon>
        <taxon>Gunneridae</taxon>
        <taxon>Pentapetalae</taxon>
        <taxon>asterids</taxon>
        <taxon>lamiids</taxon>
        <taxon>Solanales</taxon>
        <taxon>Solanaceae</taxon>
        <taxon>Solanoideae</taxon>
        <taxon>Solaneae</taxon>
        <taxon>Solanum</taxon>
    </lineage>
</organism>
<keyword evidence="2" id="KW-0812">Transmembrane</keyword>
<gene>
    <name evidence="6" type="ORF">R3W88_032086</name>
</gene>
<dbReference type="GO" id="GO:0055062">
    <property type="term" value="P:phosphate ion homeostasis"/>
    <property type="evidence" value="ECO:0007669"/>
    <property type="project" value="TreeGrafter"/>
</dbReference>
<reference evidence="6 7" key="1">
    <citation type="submission" date="2023-10" db="EMBL/GenBank/DDBJ databases">
        <title>Genome-Wide Identification Analysis in wild type Solanum Pinnatisectum Reveals Some Genes Defensing Phytophthora Infestans.</title>
        <authorList>
            <person name="Sun C."/>
        </authorList>
    </citation>
    <scope>NUCLEOTIDE SEQUENCE [LARGE SCALE GENOMIC DNA]</scope>
    <source>
        <strain evidence="6">LQN</strain>
        <tissue evidence="6">Leaf</tissue>
    </source>
</reference>
<protein>
    <submittedName>
        <fullName evidence="6">Uncharacterized protein</fullName>
    </submittedName>
</protein>
<dbReference type="Proteomes" id="UP001311915">
    <property type="component" value="Unassembled WGS sequence"/>
</dbReference>
<dbReference type="AlphaFoldDB" id="A0AAV9LQ38"/>
<accession>A0AAV9LQ38</accession>
<dbReference type="InterPro" id="IPR036259">
    <property type="entry name" value="MFS_trans_sf"/>
</dbReference>
<keyword evidence="4" id="KW-0472">Membrane</keyword>